<dbReference type="AlphaFoldDB" id="A0A0F6QAA0"/>
<proteinExistence type="predicted"/>
<feature type="region of interest" description="Disordered" evidence="1">
    <location>
        <begin position="1"/>
        <end position="86"/>
    </location>
</feature>
<protein>
    <submittedName>
        <fullName evidence="2">Uncharacterized protein</fullName>
    </submittedName>
</protein>
<accession>A0A0F6QAA0</accession>
<dbReference type="EMBL" id="KP706801">
    <property type="protein sequence ID" value="AKD28113.1"/>
    <property type="molecule type" value="Genomic_DNA"/>
</dbReference>
<reference evidence="2" key="1">
    <citation type="journal article" date="2015" name="J. Virol.">
        <title>Genomic and Proteomic Analyses Indicate that Banchine and Campoplegine Polydnaviruses Have Similar, if Not Identical, Viral Ancestors.</title>
        <authorList>
            <person name="Beliveau C."/>
            <person name="Cohen A."/>
            <person name="Stewart D."/>
            <person name="Periquet G."/>
            <person name="Djoumad A."/>
            <person name="Kuhn L."/>
            <person name="Stoltz D."/>
            <person name="Volkoff A.-N."/>
            <person name="Herniou E."/>
            <person name="Drezen J.-M."/>
            <person name="Cusson M."/>
        </authorList>
    </citation>
    <scope>NUCLEOTIDE SEQUENCE</scope>
</reference>
<name>A0A0F6QAA0_9HYME</name>
<evidence type="ECO:0000256" key="1">
    <source>
        <dbReference type="SAM" id="MobiDB-lite"/>
    </source>
</evidence>
<organism evidence="2">
    <name type="scientific">Glypta fumiferanae</name>
    <dbReference type="NCBI Taxonomy" id="389681"/>
    <lineage>
        <taxon>Eukaryota</taxon>
        <taxon>Metazoa</taxon>
        <taxon>Ecdysozoa</taxon>
        <taxon>Arthropoda</taxon>
        <taxon>Hexapoda</taxon>
        <taxon>Insecta</taxon>
        <taxon>Pterygota</taxon>
        <taxon>Neoptera</taxon>
        <taxon>Endopterygota</taxon>
        <taxon>Hymenoptera</taxon>
        <taxon>Apocrita</taxon>
        <taxon>Ichneumonoidea</taxon>
        <taxon>Ichneumonidae</taxon>
        <taxon>Banchinae</taxon>
        <taxon>Glypta</taxon>
    </lineage>
</organism>
<feature type="compositionally biased region" description="Low complexity" evidence="1">
    <location>
        <begin position="20"/>
        <end position="31"/>
    </location>
</feature>
<sequence length="110" mass="11950">MTTNSSVLDSPLRRSTRIKPPVVVDVSSPESNGDASSTGTTRTTRRRTVAADSTITEPPRTLRVRRNSAVSDISEITEPESDSGAKRITRRSIAGATFVETPTKLRARPR</sequence>
<evidence type="ECO:0000313" key="2">
    <source>
        <dbReference type="EMBL" id="AKD28113.1"/>
    </source>
</evidence>